<keyword evidence="2" id="KW-1185">Reference proteome</keyword>
<protein>
    <submittedName>
        <fullName evidence="1">Uncharacterized protein</fullName>
    </submittedName>
</protein>
<reference evidence="1 2" key="1">
    <citation type="submission" date="2018-06" db="EMBL/GenBank/DDBJ databases">
        <title>Comparative genomics reveals the genomic features of Rhizophagus irregularis, R. cerebriforme, R. diaphanum and Gigaspora rosea, and their symbiotic lifestyle signature.</title>
        <authorList>
            <person name="Morin E."/>
            <person name="San Clemente H."/>
            <person name="Chen E.C.H."/>
            <person name="De La Providencia I."/>
            <person name="Hainaut M."/>
            <person name="Kuo A."/>
            <person name="Kohler A."/>
            <person name="Murat C."/>
            <person name="Tang N."/>
            <person name="Roy S."/>
            <person name="Loubradou J."/>
            <person name="Henrissat B."/>
            <person name="Grigoriev I.V."/>
            <person name="Corradi N."/>
            <person name="Roux C."/>
            <person name="Martin F.M."/>
        </authorList>
    </citation>
    <scope>NUCLEOTIDE SEQUENCE [LARGE SCALE GENOMIC DNA]</scope>
    <source>
        <strain evidence="1 2">DAOM 194757</strain>
    </source>
</reference>
<dbReference type="EMBL" id="QKWP01002911">
    <property type="protein sequence ID" value="RIB01847.1"/>
    <property type="molecule type" value="Genomic_DNA"/>
</dbReference>
<evidence type="ECO:0000313" key="2">
    <source>
        <dbReference type="Proteomes" id="UP000266673"/>
    </source>
</evidence>
<dbReference type="AlphaFoldDB" id="A0A397TYG4"/>
<accession>A0A397TYG4</accession>
<name>A0A397TYG4_9GLOM</name>
<dbReference type="Proteomes" id="UP000266673">
    <property type="component" value="Unassembled WGS sequence"/>
</dbReference>
<dbReference type="OrthoDB" id="2412809at2759"/>
<sequence>MIIADEFLFDELAKYLETHLIKTEDHWLRLKCSKIVSFKNYIDGAMILWQKSFSTVINEVHAAEIASWVYRKETSYLTTNNHTSKDTDEILGGYNPIVVINHSVKMPKFAICYPNCGPVWTSFWGGWNSSDLYMQDDFNQDKKCWNCYSSYEKRIRNASTFDGYGKSLFSVKEYEIFQISKKF</sequence>
<organism evidence="1 2">
    <name type="scientific">Gigaspora rosea</name>
    <dbReference type="NCBI Taxonomy" id="44941"/>
    <lineage>
        <taxon>Eukaryota</taxon>
        <taxon>Fungi</taxon>
        <taxon>Fungi incertae sedis</taxon>
        <taxon>Mucoromycota</taxon>
        <taxon>Glomeromycotina</taxon>
        <taxon>Glomeromycetes</taxon>
        <taxon>Diversisporales</taxon>
        <taxon>Gigasporaceae</taxon>
        <taxon>Gigaspora</taxon>
    </lineage>
</organism>
<proteinExistence type="predicted"/>
<comment type="caution">
    <text evidence="1">The sequence shown here is derived from an EMBL/GenBank/DDBJ whole genome shotgun (WGS) entry which is preliminary data.</text>
</comment>
<evidence type="ECO:0000313" key="1">
    <source>
        <dbReference type="EMBL" id="RIB01847.1"/>
    </source>
</evidence>
<gene>
    <name evidence="1" type="ORF">C2G38_2229482</name>
</gene>